<evidence type="ECO:0000313" key="3">
    <source>
        <dbReference type="Proteomes" id="UP001152300"/>
    </source>
</evidence>
<accession>A0A9X0DIE1</accession>
<evidence type="ECO:0000313" key="2">
    <source>
        <dbReference type="EMBL" id="KAJ8063555.1"/>
    </source>
</evidence>
<dbReference type="EMBL" id="JAPEIS010000008">
    <property type="protein sequence ID" value="KAJ8063555.1"/>
    <property type="molecule type" value="Genomic_DNA"/>
</dbReference>
<gene>
    <name evidence="2" type="ORF">OCU04_007427</name>
</gene>
<feature type="region of interest" description="Disordered" evidence="1">
    <location>
        <begin position="218"/>
        <end position="243"/>
    </location>
</feature>
<evidence type="ECO:0000256" key="1">
    <source>
        <dbReference type="SAM" id="MobiDB-lite"/>
    </source>
</evidence>
<dbReference type="AlphaFoldDB" id="A0A9X0DIE1"/>
<organism evidence="2 3">
    <name type="scientific">Sclerotinia nivalis</name>
    <dbReference type="NCBI Taxonomy" id="352851"/>
    <lineage>
        <taxon>Eukaryota</taxon>
        <taxon>Fungi</taxon>
        <taxon>Dikarya</taxon>
        <taxon>Ascomycota</taxon>
        <taxon>Pezizomycotina</taxon>
        <taxon>Leotiomycetes</taxon>
        <taxon>Helotiales</taxon>
        <taxon>Sclerotiniaceae</taxon>
        <taxon>Sclerotinia</taxon>
    </lineage>
</organism>
<proteinExistence type="predicted"/>
<dbReference type="Proteomes" id="UP001152300">
    <property type="component" value="Unassembled WGS sequence"/>
</dbReference>
<reference evidence="2" key="1">
    <citation type="submission" date="2022-11" db="EMBL/GenBank/DDBJ databases">
        <title>Genome Resource of Sclerotinia nivalis Strain SnTB1, a Plant Pathogen Isolated from American Ginseng.</title>
        <authorList>
            <person name="Fan S."/>
        </authorList>
    </citation>
    <scope>NUCLEOTIDE SEQUENCE</scope>
    <source>
        <strain evidence="2">SnTB1</strain>
    </source>
</reference>
<name>A0A9X0DIE1_9HELO</name>
<feature type="region of interest" description="Disordered" evidence="1">
    <location>
        <begin position="130"/>
        <end position="158"/>
    </location>
</feature>
<protein>
    <submittedName>
        <fullName evidence="2">Uncharacterized protein</fullName>
    </submittedName>
</protein>
<sequence length="339" mass="37625">MSHQAPELATRSARLPPQLTQSICLRCTKRITNYNSRKVLPDGEIINKECFFLKGIDLSYAECIQKKKTCDTLLEVFHSAINRMLQLHCEWKAALAGSPEEAAVRRSLNGYQFNFTRRLEQNSVDKLASKAKLEDTSNEEDSSDTVPARSKSSKSFRASAKRANCKSIKDKTKGMRNIGDCIVKEEWIALSSIFKTKKIEEVRKLVLAKKKISESVEPFNDDDEDIEPIGGGKPSAPKKSKKEKTKTSVVVNIPSSLSKSFGILSTIPEPSVVLSAKRQETFVPLTKSSMPIMGKEVIGDGDLLNFSSFDIVSNILVVNEPVGSRLRTVDSSFFGTRIS</sequence>
<comment type="caution">
    <text evidence="2">The sequence shown here is derived from an EMBL/GenBank/DDBJ whole genome shotgun (WGS) entry which is preliminary data.</text>
</comment>
<keyword evidence="3" id="KW-1185">Reference proteome</keyword>